<reference evidence="1" key="1">
    <citation type="submission" date="2018-11" db="EMBL/GenBank/DDBJ databases">
        <title>The sequence and de novo assembly of Larimichthys crocea genome using PacBio and Hi-C technologies.</title>
        <authorList>
            <person name="Xu P."/>
            <person name="Chen B."/>
            <person name="Zhou Z."/>
            <person name="Ke Q."/>
            <person name="Wu Y."/>
            <person name="Bai H."/>
            <person name="Pu F."/>
        </authorList>
    </citation>
    <scope>NUCLEOTIDE SEQUENCE</scope>
    <source>
        <tissue evidence="1">Muscle</tissue>
    </source>
</reference>
<accession>A0ACD3QUQ5</accession>
<organism evidence="1 2">
    <name type="scientific">Larimichthys crocea</name>
    <name type="common">Large yellow croaker</name>
    <name type="synonym">Pseudosciaena crocea</name>
    <dbReference type="NCBI Taxonomy" id="215358"/>
    <lineage>
        <taxon>Eukaryota</taxon>
        <taxon>Metazoa</taxon>
        <taxon>Chordata</taxon>
        <taxon>Craniata</taxon>
        <taxon>Vertebrata</taxon>
        <taxon>Euteleostomi</taxon>
        <taxon>Actinopterygii</taxon>
        <taxon>Neopterygii</taxon>
        <taxon>Teleostei</taxon>
        <taxon>Neoteleostei</taxon>
        <taxon>Acanthomorphata</taxon>
        <taxon>Eupercaria</taxon>
        <taxon>Sciaenidae</taxon>
        <taxon>Larimichthys</taxon>
    </lineage>
</organism>
<evidence type="ECO:0000313" key="2">
    <source>
        <dbReference type="Proteomes" id="UP000793456"/>
    </source>
</evidence>
<dbReference type="Proteomes" id="UP000793456">
    <property type="component" value="Chromosome XIV"/>
</dbReference>
<keyword evidence="2" id="KW-1185">Reference proteome</keyword>
<gene>
    <name evidence="1" type="ORF">E3U43_019795</name>
</gene>
<dbReference type="EMBL" id="CM011687">
    <property type="protein sequence ID" value="TMS10802.1"/>
    <property type="molecule type" value="Genomic_DNA"/>
</dbReference>
<evidence type="ECO:0000313" key="1">
    <source>
        <dbReference type="EMBL" id="TMS10802.1"/>
    </source>
</evidence>
<sequence>MSMDVELDGLFRHNTTYDYDDNYEYKDDFEPRDSNTVLIPLLYSVELVIGLLGNGLLLAVLAQKRRSWSISDTFVIHLCVADILLLATLPFWAAQATQRCGWCFSGFLCKICGAVFNINFYCGILLLGCICLDRYLSIVHAIQLYSRNKPWLVHISCLLVWILSLVLTIPDWSFVIATKESEKTLCVHKYPQSATDWQLVSRLLHHMVGFLMPTAALIVCCTCVLPRLQSSIKGIQKQRSNVVILLLVAVFFLCWMPYNITLIVDTIRSSSKEPNDGNPEGSLKTALMVTSGLGCAHACLRPLLYLGLCVNFRKRTLAMLKRATVESEISLWELGVGEEVPPDQSHEGKEMEQMTSLDQMPSTQCA</sequence>
<name>A0ACD3QUQ5_LARCR</name>
<proteinExistence type="predicted"/>
<protein>
    <submittedName>
        <fullName evidence="1">Uncharacterized protein</fullName>
    </submittedName>
</protein>
<comment type="caution">
    <text evidence="1">The sequence shown here is derived from an EMBL/GenBank/DDBJ whole genome shotgun (WGS) entry which is preliminary data.</text>
</comment>